<feature type="region of interest" description="Disordered" evidence="5">
    <location>
        <begin position="27"/>
        <end position="53"/>
    </location>
</feature>
<evidence type="ECO:0000256" key="5">
    <source>
        <dbReference type="SAM" id="MobiDB-lite"/>
    </source>
</evidence>
<reference evidence="8 9" key="1">
    <citation type="journal article" date="2022" name="Int. J. Syst. Evol. Microbiol.">
        <title>Noviherbaspirillum aridicola sp. nov., isolated from an arid soil in Pakistan.</title>
        <authorList>
            <person name="Khan I.U."/>
            <person name="Saqib M."/>
            <person name="Amin A."/>
            <person name="Hussain F."/>
            <person name="Li L."/>
            <person name="Liu Y.H."/>
            <person name="Fang B.Z."/>
            <person name="Ahmed I."/>
            <person name="Li W.J."/>
        </authorList>
    </citation>
    <scope>NUCLEOTIDE SEQUENCE [LARGE SCALE GENOMIC DNA]</scope>
    <source>
        <strain evidence="8 9">NCCP-691</strain>
    </source>
</reference>
<feature type="domain" description="Blue (type 1) copper" evidence="7">
    <location>
        <begin position="62"/>
        <end position="167"/>
    </location>
</feature>
<proteinExistence type="predicted"/>
<dbReference type="SUPFAM" id="SSF49503">
    <property type="entry name" value="Cupredoxins"/>
    <property type="match status" value="1"/>
</dbReference>
<organism evidence="8 9">
    <name type="scientific">Noviherbaspirillum aridicola</name>
    <dbReference type="NCBI Taxonomy" id="2849687"/>
    <lineage>
        <taxon>Bacteria</taxon>
        <taxon>Pseudomonadati</taxon>
        <taxon>Pseudomonadota</taxon>
        <taxon>Betaproteobacteria</taxon>
        <taxon>Burkholderiales</taxon>
        <taxon>Oxalobacteraceae</taxon>
        <taxon>Noviherbaspirillum</taxon>
    </lineage>
</organism>
<dbReference type="EMBL" id="BPMK01000016">
    <property type="protein sequence ID" value="GIZ53296.1"/>
    <property type="molecule type" value="Genomic_DNA"/>
</dbReference>
<keyword evidence="2" id="KW-0479">Metal-binding</keyword>
<protein>
    <submittedName>
        <fullName evidence="8">Blue copper protein</fullName>
    </submittedName>
</protein>
<feature type="signal peptide" evidence="6">
    <location>
        <begin position="1"/>
        <end position="24"/>
    </location>
</feature>
<accession>A0ABQ4Q7U6</accession>
<dbReference type="InterPro" id="IPR008972">
    <property type="entry name" value="Cupredoxin"/>
</dbReference>
<evidence type="ECO:0000313" key="8">
    <source>
        <dbReference type="EMBL" id="GIZ53296.1"/>
    </source>
</evidence>
<comment type="subcellular location">
    <subcellularLocation>
        <location evidence="1">Periplasm</location>
    </subcellularLocation>
</comment>
<sequence length="170" mass="18342">MEMKYPNRLLSAVLATLFMSGAWAHSEHEHPRGSPVTEMSSPSVDAAAGKPGDAKKVARTVTVDMFDSMRFGPSDIAVRQGDTVRFVVVNKGVLPHELVLGTRAQLKAHAEAMRENPHGAHEDPGAVRVEPGQKKEFVWEFTKAGVVDFGCLLPGHFEAGMVGKVKVAKA</sequence>
<dbReference type="Pfam" id="PF00127">
    <property type="entry name" value="Copper-bind"/>
    <property type="match status" value="1"/>
</dbReference>
<dbReference type="InterPro" id="IPR050845">
    <property type="entry name" value="Cu-binding_ET"/>
</dbReference>
<keyword evidence="4" id="KW-0186">Copper</keyword>
<evidence type="ECO:0000256" key="3">
    <source>
        <dbReference type="ARBA" id="ARBA00022764"/>
    </source>
</evidence>
<feature type="chain" id="PRO_5046495661" evidence="6">
    <location>
        <begin position="25"/>
        <end position="170"/>
    </location>
</feature>
<evidence type="ECO:0000313" key="9">
    <source>
        <dbReference type="Proteomes" id="UP000887222"/>
    </source>
</evidence>
<keyword evidence="3" id="KW-0574">Periplasm</keyword>
<dbReference type="InterPro" id="IPR000923">
    <property type="entry name" value="BlueCu_1"/>
</dbReference>
<evidence type="ECO:0000256" key="1">
    <source>
        <dbReference type="ARBA" id="ARBA00004418"/>
    </source>
</evidence>
<keyword evidence="9" id="KW-1185">Reference proteome</keyword>
<dbReference type="Proteomes" id="UP000887222">
    <property type="component" value="Unassembled WGS sequence"/>
</dbReference>
<evidence type="ECO:0000256" key="4">
    <source>
        <dbReference type="ARBA" id="ARBA00023008"/>
    </source>
</evidence>
<evidence type="ECO:0000259" key="7">
    <source>
        <dbReference type="Pfam" id="PF00127"/>
    </source>
</evidence>
<dbReference type="PANTHER" id="PTHR38439:SF3">
    <property type="entry name" value="COPPER-RESISTANT CUPROPROTEIN COPI"/>
    <property type="match status" value="1"/>
</dbReference>
<name>A0ABQ4Q7U6_9BURK</name>
<evidence type="ECO:0000256" key="6">
    <source>
        <dbReference type="SAM" id="SignalP"/>
    </source>
</evidence>
<evidence type="ECO:0000256" key="2">
    <source>
        <dbReference type="ARBA" id="ARBA00022723"/>
    </source>
</evidence>
<dbReference type="RefSeq" id="WP_220809718.1">
    <property type="nucleotide sequence ID" value="NZ_BPMK01000016.1"/>
</dbReference>
<keyword evidence="6" id="KW-0732">Signal</keyword>
<comment type="caution">
    <text evidence="8">The sequence shown here is derived from an EMBL/GenBank/DDBJ whole genome shotgun (WGS) entry which is preliminary data.</text>
</comment>
<gene>
    <name evidence="8" type="ORF">NCCP691_33100</name>
</gene>
<dbReference type="CDD" id="cd04211">
    <property type="entry name" value="Cupredoxin_like_2"/>
    <property type="match status" value="1"/>
</dbReference>
<dbReference type="PANTHER" id="PTHR38439">
    <property type="entry name" value="AURACYANIN-B"/>
    <property type="match status" value="1"/>
</dbReference>
<dbReference type="Gene3D" id="2.60.40.420">
    <property type="entry name" value="Cupredoxins - blue copper proteins"/>
    <property type="match status" value="1"/>
</dbReference>